<organism evidence="2 3">
    <name type="scientific">Racocetra fulgida</name>
    <dbReference type="NCBI Taxonomy" id="60492"/>
    <lineage>
        <taxon>Eukaryota</taxon>
        <taxon>Fungi</taxon>
        <taxon>Fungi incertae sedis</taxon>
        <taxon>Mucoromycota</taxon>
        <taxon>Glomeromycotina</taxon>
        <taxon>Glomeromycetes</taxon>
        <taxon>Diversisporales</taxon>
        <taxon>Gigasporaceae</taxon>
        <taxon>Racocetra</taxon>
    </lineage>
</organism>
<dbReference type="InterPro" id="IPR006597">
    <property type="entry name" value="Sel1-like"/>
</dbReference>
<evidence type="ECO:0000313" key="3">
    <source>
        <dbReference type="Proteomes" id="UP000789396"/>
    </source>
</evidence>
<sequence length="285" mass="32268">MSVNSLNNVHEDEQIDIDVTSTEAFSACLDKIFLLNVGQDPMTIMIDQLWAEIVDLFNKGKKPVPEIIRNFLDTNYKSARDVFKWLLFYHKNKSEYECLLGIFFRWNIGTDGTKGSAFQHFQDAAANQNALAKYFVAKCYEDGWNVKKKRAKATEFFTQASDECAAAGYALGAYYYKKQKFFIAMKWLQKSADKENVMALHLLGKCYQKGLGTNINVSRGFALFMQAAEGGSPEAQCDVGQCFEFGHGTPKDLGKAFDWYRKAATNGVGCYTDLERVRAKIMKQI</sequence>
<dbReference type="InterPro" id="IPR050767">
    <property type="entry name" value="Sel1_AlgK"/>
</dbReference>
<gene>
    <name evidence="2" type="ORF">RFULGI_LOCUS11035</name>
</gene>
<dbReference type="Proteomes" id="UP000789396">
    <property type="component" value="Unassembled WGS sequence"/>
</dbReference>
<comment type="caution">
    <text evidence="2">The sequence shown here is derived from an EMBL/GenBank/DDBJ whole genome shotgun (WGS) entry which is preliminary data.</text>
</comment>
<dbReference type="OrthoDB" id="2384430at2759"/>
<dbReference type="Pfam" id="PF08238">
    <property type="entry name" value="Sel1"/>
    <property type="match status" value="4"/>
</dbReference>
<evidence type="ECO:0000313" key="2">
    <source>
        <dbReference type="EMBL" id="CAG8714040.1"/>
    </source>
</evidence>
<dbReference type="PANTHER" id="PTHR11102">
    <property type="entry name" value="SEL-1-LIKE PROTEIN"/>
    <property type="match status" value="1"/>
</dbReference>
<dbReference type="SUPFAM" id="SSF81901">
    <property type="entry name" value="HCP-like"/>
    <property type="match status" value="2"/>
</dbReference>
<accession>A0A9N9HZS3</accession>
<protein>
    <submittedName>
        <fullName evidence="2">972_t:CDS:1</fullName>
    </submittedName>
</protein>
<dbReference type="InterPro" id="IPR011990">
    <property type="entry name" value="TPR-like_helical_dom_sf"/>
</dbReference>
<keyword evidence="3" id="KW-1185">Reference proteome</keyword>
<dbReference type="PANTHER" id="PTHR11102:SF160">
    <property type="entry name" value="ERAD-ASSOCIATED E3 UBIQUITIN-PROTEIN LIGASE COMPONENT HRD3"/>
    <property type="match status" value="1"/>
</dbReference>
<proteinExistence type="inferred from homology"/>
<dbReference type="Gene3D" id="1.25.40.10">
    <property type="entry name" value="Tetratricopeptide repeat domain"/>
    <property type="match status" value="1"/>
</dbReference>
<dbReference type="AlphaFoldDB" id="A0A9N9HZS3"/>
<dbReference type="EMBL" id="CAJVPZ010023025">
    <property type="protein sequence ID" value="CAG8714040.1"/>
    <property type="molecule type" value="Genomic_DNA"/>
</dbReference>
<dbReference type="SMART" id="SM00671">
    <property type="entry name" value="SEL1"/>
    <property type="match status" value="5"/>
</dbReference>
<comment type="similarity">
    <text evidence="1">Belongs to the sel-1 family.</text>
</comment>
<reference evidence="2" key="1">
    <citation type="submission" date="2021-06" db="EMBL/GenBank/DDBJ databases">
        <authorList>
            <person name="Kallberg Y."/>
            <person name="Tangrot J."/>
            <person name="Rosling A."/>
        </authorList>
    </citation>
    <scope>NUCLEOTIDE SEQUENCE</scope>
    <source>
        <strain evidence="2">IN212</strain>
    </source>
</reference>
<evidence type="ECO:0000256" key="1">
    <source>
        <dbReference type="ARBA" id="ARBA00038101"/>
    </source>
</evidence>
<name>A0A9N9HZS3_9GLOM</name>